<dbReference type="GO" id="GO:0005964">
    <property type="term" value="C:phosphorylase kinase complex"/>
    <property type="evidence" value="ECO:0007669"/>
    <property type="project" value="TreeGrafter"/>
</dbReference>
<evidence type="ECO:0000256" key="4">
    <source>
        <dbReference type="ARBA" id="ARBA00022860"/>
    </source>
</evidence>
<keyword evidence="5" id="KW-0636">Prenylation</keyword>
<evidence type="ECO:0000256" key="5">
    <source>
        <dbReference type="RuleBase" id="RU364123"/>
    </source>
</evidence>
<keyword evidence="5" id="KW-0119">Carbohydrate metabolism</keyword>
<keyword evidence="5" id="KW-1003">Cell membrane</keyword>
<dbReference type="InterPro" id="IPR011613">
    <property type="entry name" value="GH15-like"/>
</dbReference>
<dbReference type="Proteomes" id="UP000092460">
    <property type="component" value="Unassembled WGS sequence"/>
</dbReference>
<evidence type="ECO:0000256" key="1">
    <source>
        <dbReference type="ARBA" id="ARBA00005131"/>
    </source>
</evidence>
<keyword evidence="6" id="KW-1133">Transmembrane helix</keyword>
<comment type="similarity">
    <text evidence="2 5">Belongs to the phosphorylase b kinase regulatory chain family.</text>
</comment>
<dbReference type="GO" id="GO:0005516">
    <property type="term" value="F:calmodulin binding"/>
    <property type="evidence" value="ECO:0007669"/>
    <property type="project" value="UniProtKB-KW"/>
</dbReference>
<keyword evidence="9" id="KW-1185">Reference proteome</keyword>
<keyword evidence="5 6" id="KW-0472">Membrane</keyword>
<dbReference type="STRING" id="67801.A0A1B0BA24"/>
<keyword evidence="3 5" id="KW-0321">Glycogen metabolism</keyword>
<evidence type="ECO:0000256" key="6">
    <source>
        <dbReference type="SAM" id="Phobius"/>
    </source>
</evidence>
<protein>
    <recommendedName>
        <fullName evidence="5">Phosphorylase b kinase regulatory subunit</fullName>
    </recommendedName>
</protein>
<comment type="subcellular location">
    <subcellularLocation>
        <location evidence="5">Cell membrane</location>
        <topology evidence="5">Lipid-anchor</topology>
        <orientation evidence="5">Cytoplasmic side</orientation>
    </subcellularLocation>
</comment>
<keyword evidence="5" id="KW-0449">Lipoprotein</keyword>
<evidence type="ECO:0000256" key="2">
    <source>
        <dbReference type="ARBA" id="ARBA00007128"/>
    </source>
</evidence>
<name>A0A1B0BA24_9MUSC</name>
<evidence type="ECO:0000259" key="7">
    <source>
        <dbReference type="Pfam" id="PF00723"/>
    </source>
</evidence>
<evidence type="ECO:0000313" key="9">
    <source>
        <dbReference type="Proteomes" id="UP000092460"/>
    </source>
</evidence>
<feature type="transmembrane region" description="Helical" evidence="6">
    <location>
        <begin position="101"/>
        <end position="120"/>
    </location>
</feature>
<comment type="function">
    <text evidence="5">Phosphorylase b kinase catalyzes the phosphorylation of serine in certain substrates, including troponin I.</text>
</comment>
<dbReference type="InterPro" id="IPR008928">
    <property type="entry name" value="6-hairpin_glycosidase_sf"/>
</dbReference>
<proteinExistence type="inferred from homology"/>
<dbReference type="EnsemblMetazoa" id="GPPI023574-RA">
    <property type="protein sequence ID" value="GPPI023574-PA"/>
    <property type="gene ID" value="GPPI023574"/>
</dbReference>
<dbReference type="GO" id="GO:0005977">
    <property type="term" value="P:glycogen metabolic process"/>
    <property type="evidence" value="ECO:0007669"/>
    <property type="project" value="UniProtKB-UniPathway"/>
</dbReference>
<dbReference type="AlphaFoldDB" id="A0A1B0BA24"/>
<dbReference type="PANTHER" id="PTHR10749:SF8">
    <property type="entry name" value="PHOSPHORYLASE B KINASE REGULATORY SUBUNIT BETA"/>
    <property type="match status" value="1"/>
</dbReference>
<feature type="domain" description="GH15-like" evidence="7">
    <location>
        <begin position="4"/>
        <end position="121"/>
    </location>
</feature>
<reference evidence="8" key="2">
    <citation type="submission" date="2020-05" db="UniProtKB">
        <authorList>
            <consortium name="EnsemblMetazoa"/>
        </authorList>
    </citation>
    <scope>IDENTIFICATION</scope>
    <source>
        <strain evidence="8">IAEA</strain>
    </source>
</reference>
<dbReference type="GO" id="GO:0005886">
    <property type="term" value="C:plasma membrane"/>
    <property type="evidence" value="ECO:0007669"/>
    <property type="project" value="UniProtKB-SubCell"/>
</dbReference>
<accession>A0A1B0BA24</accession>
<evidence type="ECO:0000256" key="3">
    <source>
        <dbReference type="ARBA" id="ARBA00022600"/>
    </source>
</evidence>
<dbReference type="SUPFAM" id="SSF48208">
    <property type="entry name" value="Six-hairpin glycosidases"/>
    <property type="match status" value="1"/>
</dbReference>
<comment type="pathway">
    <text evidence="1 5">Glycan biosynthesis; glycogen metabolism.</text>
</comment>
<dbReference type="InterPro" id="IPR008734">
    <property type="entry name" value="PHK_A/B_su"/>
</dbReference>
<dbReference type="EMBL" id="JXJN01010699">
    <property type="status" value="NOT_ANNOTATED_CDS"/>
    <property type="molecule type" value="Genomic_DNA"/>
</dbReference>
<reference evidence="9" key="1">
    <citation type="submission" date="2015-01" db="EMBL/GenBank/DDBJ databases">
        <authorList>
            <person name="Aksoy S."/>
            <person name="Warren W."/>
            <person name="Wilson R.K."/>
        </authorList>
    </citation>
    <scope>NUCLEOTIDE SEQUENCE [LARGE SCALE GENOMIC DNA]</scope>
    <source>
        <strain evidence="9">IAEA</strain>
    </source>
</reference>
<dbReference type="VEuPathDB" id="VectorBase:GPPI023574"/>
<dbReference type="Pfam" id="PF00723">
    <property type="entry name" value="Glyco_hydro_15"/>
    <property type="match status" value="1"/>
</dbReference>
<sequence length="127" mass="14701">MSTDQEVGSVRDSVYCAAAVWSLYQTYRRINDDRGKSCQLGQSTVKCMRGILQCWIKQACRVELFKQRQSNQHALHSKFHFHTGEEIYPDDFHNHLQIDVVSLYIIFLVQIITSGLQIIYTRGTTKS</sequence>
<evidence type="ECO:0000313" key="8">
    <source>
        <dbReference type="EnsemblMetazoa" id="GPPI023574-PA"/>
    </source>
</evidence>
<dbReference type="PANTHER" id="PTHR10749">
    <property type="entry name" value="PHOSPHORYLASE B KINASE REGULATORY SUBUNIT"/>
    <property type="match status" value="1"/>
</dbReference>
<keyword evidence="4 5" id="KW-0112">Calmodulin-binding</keyword>
<keyword evidence="6" id="KW-0812">Transmembrane</keyword>
<dbReference type="UniPathway" id="UPA00163"/>
<organism evidence="8 9">
    <name type="scientific">Glossina palpalis gambiensis</name>
    <dbReference type="NCBI Taxonomy" id="67801"/>
    <lineage>
        <taxon>Eukaryota</taxon>
        <taxon>Metazoa</taxon>
        <taxon>Ecdysozoa</taxon>
        <taxon>Arthropoda</taxon>
        <taxon>Hexapoda</taxon>
        <taxon>Insecta</taxon>
        <taxon>Pterygota</taxon>
        <taxon>Neoptera</taxon>
        <taxon>Endopterygota</taxon>
        <taxon>Diptera</taxon>
        <taxon>Brachycera</taxon>
        <taxon>Muscomorpha</taxon>
        <taxon>Hippoboscoidea</taxon>
        <taxon>Glossinidae</taxon>
        <taxon>Glossina</taxon>
    </lineage>
</organism>